<dbReference type="AlphaFoldDB" id="A0A2P9HK85"/>
<evidence type="ECO:0000313" key="3">
    <source>
        <dbReference type="Proteomes" id="UP000246073"/>
    </source>
</evidence>
<evidence type="ECO:0000313" key="2">
    <source>
        <dbReference type="EMBL" id="SPL64489.1"/>
    </source>
</evidence>
<dbReference type="Pfam" id="PF13480">
    <property type="entry name" value="Acetyltransf_6"/>
    <property type="match status" value="1"/>
</dbReference>
<dbReference type="RefSeq" id="WP_109368336.1">
    <property type="nucleotide sequence ID" value="NZ_OOFM01000005.1"/>
</dbReference>
<dbReference type="EMBL" id="OOFM01000005">
    <property type="protein sequence ID" value="SPL64489.1"/>
    <property type="molecule type" value="Genomic_DNA"/>
</dbReference>
<protein>
    <recommendedName>
        <fullName evidence="1">BioF2-like acetyltransferase domain-containing protein</fullName>
    </recommendedName>
</protein>
<evidence type="ECO:0000259" key="1">
    <source>
        <dbReference type="Pfam" id="PF13480"/>
    </source>
</evidence>
<name>A0A2P9HK85_9HYPH</name>
<gene>
    <name evidence="2" type="ORF">OHAE_356</name>
</gene>
<organism evidence="2 3">
    <name type="scientific">Ochrobactrum soli</name>
    <dbReference type="NCBI Taxonomy" id="2448455"/>
    <lineage>
        <taxon>Bacteria</taxon>
        <taxon>Pseudomonadati</taxon>
        <taxon>Pseudomonadota</taxon>
        <taxon>Alphaproteobacteria</taxon>
        <taxon>Hyphomicrobiales</taxon>
        <taxon>Brucellaceae</taxon>
        <taxon>Brucella/Ochrobactrum group</taxon>
        <taxon>Ochrobactrum</taxon>
    </lineage>
</organism>
<dbReference type="InterPro" id="IPR038740">
    <property type="entry name" value="BioF2-like_GNAT_dom"/>
</dbReference>
<dbReference type="Proteomes" id="UP000246073">
    <property type="component" value="Unassembled WGS sequence"/>
</dbReference>
<dbReference type="InterPro" id="IPR016181">
    <property type="entry name" value="Acyl_CoA_acyltransferase"/>
</dbReference>
<accession>A0A2P9HK85</accession>
<dbReference type="SUPFAM" id="SSF55729">
    <property type="entry name" value="Acyl-CoA N-acyltransferases (Nat)"/>
    <property type="match status" value="1"/>
</dbReference>
<sequence length="376" mass="43267">MSNANFQIEVHSRVDDISEDWPDANDSSGSALFVFQSKTFLRAWEASYGQARKAQLCLVEVRDQDRRPVLFVPLYIQQQHGARVLAFTDDGVADYNAPILFDHGQTWDAASAEALLQSIIAALPPFDIAAFDKMPESIEGRPNPFWYISNRDCDEATQWITLDRAQPDIEASIRGLRTLKKRAKALRQAGRYRFLVTRTPEERATILDAMLRQKQRRFVETRVPGFDAHPEKRQFFELVTEPLAARNALHFSALTMDDEVVATMWSVTRNGHYCAMITTFEDGVWNKYSPGKVLILRLIEALKTDNYACFDLGFGNEPWKQDFADRTIPLRDYVAARTARGKLSLASQQLLRSLRSTRLYQRLRPLKWELLRRFSR</sequence>
<reference evidence="3" key="1">
    <citation type="submission" date="2017-12" db="EMBL/GenBank/DDBJ databases">
        <authorList>
            <person name="Diaz M."/>
        </authorList>
    </citation>
    <scope>NUCLEOTIDE SEQUENCE [LARGE SCALE GENOMIC DNA]</scope>
    <source>
        <strain evidence="3">FI11154</strain>
    </source>
</reference>
<proteinExistence type="predicted"/>
<feature type="domain" description="BioF2-like acetyltransferase" evidence="1">
    <location>
        <begin position="177"/>
        <end position="321"/>
    </location>
</feature>